<protein>
    <submittedName>
        <fullName evidence="2">Uncharacterized protein</fullName>
    </submittedName>
</protein>
<dbReference type="InterPro" id="IPR012338">
    <property type="entry name" value="Beta-lactam/transpept-like"/>
</dbReference>
<dbReference type="AlphaFoldDB" id="A0A556N359"/>
<evidence type="ECO:0000256" key="1">
    <source>
        <dbReference type="SAM" id="Phobius"/>
    </source>
</evidence>
<keyword evidence="3" id="KW-1185">Reference proteome</keyword>
<sequence length="406" mass="47639">MRPLNKIIILVLGVILFEFILWSNLVKQEGIHIFYYREGTEIKDTMQLTILNRELRKLVPKKELATNLKIVTTLSQKQSEDFFQISDEYKQNLFDRLKRDYPDYRSFIDSLYQLGRLSNISIIVLNNKTGEIENCSFNHGSEKVFFDRNQEFRATDLYGYIMTFDKGKNLNDTFKVNPKAPAIFQIPGWITVSRSFTWIPGGNIMSHPYDYYPLSDWRSLEKKLDIDLDFSHYRPGRFSGIQTSLFDLIKTIATIQNNGESTQAIFIRNVKNERNGIVYSYQNIPGKRILSKQIVQNMKGLFKNYMTRGPGVGQYLKNGIVEDAFVFDCKKSEFTSWVVYVNDMYTFGLIENNVLRTIQNDYSIRRKERFKLSSILKNILYEMNLNRVKGENLQLIETFQEETIEL</sequence>
<proteinExistence type="predicted"/>
<dbReference type="EMBL" id="VLPL01000002">
    <property type="protein sequence ID" value="TSJ46636.1"/>
    <property type="molecule type" value="Genomic_DNA"/>
</dbReference>
<dbReference type="Proteomes" id="UP000316008">
    <property type="component" value="Unassembled WGS sequence"/>
</dbReference>
<dbReference type="RefSeq" id="WP_144332173.1">
    <property type="nucleotide sequence ID" value="NZ_VLPL01000002.1"/>
</dbReference>
<accession>A0A556N359</accession>
<keyword evidence="1" id="KW-0812">Transmembrane</keyword>
<name>A0A556N359_9FLAO</name>
<keyword evidence="1" id="KW-1133">Transmembrane helix</keyword>
<comment type="caution">
    <text evidence="2">The sequence shown here is derived from an EMBL/GenBank/DDBJ whole genome shotgun (WGS) entry which is preliminary data.</text>
</comment>
<dbReference type="OrthoDB" id="9996769at2"/>
<reference evidence="2 3" key="1">
    <citation type="submission" date="2019-07" db="EMBL/GenBank/DDBJ databases">
        <authorList>
            <person name="Huq M.A."/>
        </authorList>
    </citation>
    <scope>NUCLEOTIDE SEQUENCE [LARGE SCALE GENOMIC DNA]</scope>
    <source>
        <strain evidence="2 3">MAH-3</strain>
    </source>
</reference>
<evidence type="ECO:0000313" key="3">
    <source>
        <dbReference type="Proteomes" id="UP000316008"/>
    </source>
</evidence>
<gene>
    <name evidence="2" type="ORF">FO442_05615</name>
</gene>
<evidence type="ECO:0000313" key="2">
    <source>
        <dbReference type="EMBL" id="TSJ46636.1"/>
    </source>
</evidence>
<feature type="transmembrane region" description="Helical" evidence="1">
    <location>
        <begin position="7"/>
        <end position="25"/>
    </location>
</feature>
<keyword evidence="1" id="KW-0472">Membrane</keyword>
<dbReference type="Gene3D" id="3.40.710.10">
    <property type="entry name" value="DD-peptidase/beta-lactamase superfamily"/>
    <property type="match status" value="1"/>
</dbReference>
<dbReference type="SUPFAM" id="SSF56601">
    <property type="entry name" value="beta-lactamase/transpeptidase-like"/>
    <property type="match status" value="1"/>
</dbReference>
<organism evidence="2 3">
    <name type="scientific">Fluviicola chungangensis</name>
    <dbReference type="NCBI Taxonomy" id="2597671"/>
    <lineage>
        <taxon>Bacteria</taxon>
        <taxon>Pseudomonadati</taxon>
        <taxon>Bacteroidota</taxon>
        <taxon>Flavobacteriia</taxon>
        <taxon>Flavobacteriales</taxon>
        <taxon>Crocinitomicaceae</taxon>
        <taxon>Fluviicola</taxon>
    </lineage>
</organism>